<dbReference type="InterPro" id="IPR029060">
    <property type="entry name" value="PIN-like_dom_sf"/>
</dbReference>
<dbReference type="Proteomes" id="UP001223336">
    <property type="component" value="Unassembled WGS sequence"/>
</dbReference>
<keyword evidence="4" id="KW-1185">Reference proteome</keyword>
<organism evidence="3">
    <name type="scientific">Thiothrix subterranea</name>
    <dbReference type="NCBI Taxonomy" id="2735563"/>
    <lineage>
        <taxon>Bacteria</taxon>
        <taxon>Pseudomonadati</taxon>
        <taxon>Pseudomonadota</taxon>
        <taxon>Gammaproteobacteria</taxon>
        <taxon>Thiotrichales</taxon>
        <taxon>Thiotrichaceae</taxon>
        <taxon>Thiothrix</taxon>
    </lineage>
</organism>
<accession>A0AA51QWS0</accession>
<sequence>MRHIYLDACILIYLIEKHSDHYPKIKAMLDSLPEYQLAVSPLLRMEVLVKPLRDGNTLLMQQYEDFLAQQIWLPIPDIVYERALPLRAIHRLKTPDSLHLAIARYYGCTDFWTNDDRLNTAAGDLAVNVLG</sequence>
<evidence type="ECO:0000313" key="4">
    <source>
        <dbReference type="Proteomes" id="UP001223336"/>
    </source>
</evidence>
<dbReference type="Pfam" id="PF01850">
    <property type="entry name" value="PIN"/>
    <property type="match status" value="1"/>
</dbReference>
<dbReference type="RefSeq" id="WP_308134773.1">
    <property type="nucleotide sequence ID" value="NZ_CP133197.1"/>
</dbReference>
<reference evidence="3 4" key="1">
    <citation type="submission" date="2023-08" db="EMBL/GenBank/DDBJ databases">
        <title>New molecular markers tilS and rpoB for phylogenetic and monitoring studies of the genus Thiothrix biodiversity.</title>
        <authorList>
            <person name="Ravin N.V."/>
            <person name="Smolyakov D."/>
            <person name="Markov N.D."/>
            <person name="Beletsky A.V."/>
            <person name="Mardanov A.V."/>
            <person name="Rudenko T.S."/>
            <person name="Grabovich M.Y."/>
        </authorList>
    </citation>
    <scope>NUCLEOTIDE SEQUENCE</scope>
    <source>
        <strain evidence="3">DNT52</strain>
        <strain evidence="2 4">H33</strain>
    </source>
</reference>
<evidence type="ECO:0000259" key="1">
    <source>
        <dbReference type="Pfam" id="PF01850"/>
    </source>
</evidence>
<evidence type="ECO:0000313" key="3">
    <source>
        <dbReference type="EMBL" id="WML86513.1"/>
    </source>
</evidence>
<dbReference type="Gene3D" id="3.40.50.1010">
    <property type="entry name" value="5'-nuclease"/>
    <property type="match status" value="1"/>
</dbReference>
<dbReference type="Proteomes" id="UP001229862">
    <property type="component" value="Chromosome"/>
</dbReference>
<dbReference type="SUPFAM" id="SSF88723">
    <property type="entry name" value="PIN domain-like"/>
    <property type="match status" value="1"/>
</dbReference>
<dbReference type="InterPro" id="IPR002716">
    <property type="entry name" value="PIN_dom"/>
</dbReference>
<dbReference type="EMBL" id="CP133217">
    <property type="protein sequence ID" value="WML86513.1"/>
    <property type="molecule type" value="Genomic_DNA"/>
</dbReference>
<dbReference type="EMBL" id="JAVFKN010000011">
    <property type="protein sequence ID" value="MDQ5768805.1"/>
    <property type="molecule type" value="Genomic_DNA"/>
</dbReference>
<name>A0AA51QWS0_9GAMM</name>
<proteinExistence type="predicted"/>
<dbReference type="CDD" id="cd09874">
    <property type="entry name" value="PIN_MT3492-like"/>
    <property type="match status" value="1"/>
</dbReference>
<dbReference type="AlphaFoldDB" id="A0AA51QWS0"/>
<gene>
    <name evidence="2" type="ORF">RCC75_09710</name>
    <name evidence="3" type="ORF">RCG00_19795</name>
</gene>
<feature type="domain" description="PIN" evidence="1">
    <location>
        <begin position="4"/>
        <end position="122"/>
    </location>
</feature>
<evidence type="ECO:0000313" key="2">
    <source>
        <dbReference type="EMBL" id="MDQ5768805.1"/>
    </source>
</evidence>
<protein>
    <submittedName>
        <fullName evidence="3">Type II toxin-antitoxin system VapC family toxin</fullName>
    </submittedName>
</protein>